<evidence type="ECO:0000259" key="2">
    <source>
        <dbReference type="Pfam" id="PF18404"/>
    </source>
</evidence>
<dbReference type="PANTHER" id="PTHR11226:SF0">
    <property type="entry name" value="UDP-GLUCOSE:GLYCOPROTEIN GLUCOSYLTRANSFERASE"/>
    <property type="match status" value="1"/>
</dbReference>
<dbReference type="InterPro" id="IPR009448">
    <property type="entry name" value="UDP-g_GGtrans"/>
</dbReference>
<dbReference type="Gramene" id="Psat03G0095000-T1">
    <property type="protein sequence ID" value="KAI5424968.1"/>
    <property type="gene ID" value="KIW84_030950"/>
</dbReference>
<evidence type="ECO:0000313" key="4">
    <source>
        <dbReference type="EMBL" id="KAI5438558.1"/>
    </source>
</evidence>
<organism evidence="4 5">
    <name type="scientific">Pisum sativum</name>
    <name type="common">Garden pea</name>
    <name type="synonym">Lathyrus oleraceus</name>
    <dbReference type="NCBI Taxonomy" id="3888"/>
    <lineage>
        <taxon>Eukaryota</taxon>
        <taxon>Viridiplantae</taxon>
        <taxon>Streptophyta</taxon>
        <taxon>Embryophyta</taxon>
        <taxon>Tracheophyta</taxon>
        <taxon>Spermatophyta</taxon>
        <taxon>Magnoliopsida</taxon>
        <taxon>eudicotyledons</taxon>
        <taxon>Gunneridae</taxon>
        <taxon>Pentapetalae</taxon>
        <taxon>rosids</taxon>
        <taxon>fabids</taxon>
        <taxon>Fabales</taxon>
        <taxon>Fabaceae</taxon>
        <taxon>Papilionoideae</taxon>
        <taxon>50 kb inversion clade</taxon>
        <taxon>NPAAA clade</taxon>
        <taxon>Hologalegina</taxon>
        <taxon>IRL clade</taxon>
        <taxon>Fabeae</taxon>
        <taxon>Lathyrus</taxon>
    </lineage>
</organism>
<dbReference type="GO" id="GO:0036503">
    <property type="term" value="P:ERAD pathway"/>
    <property type="evidence" value="ECO:0007669"/>
    <property type="project" value="TreeGrafter"/>
</dbReference>
<dbReference type="Gramene" id="Psat02G0433600-T1">
    <property type="protein sequence ID" value="KAI5438558.1"/>
    <property type="gene ID" value="KIW84_024336"/>
</dbReference>
<dbReference type="Proteomes" id="UP001058974">
    <property type="component" value="Chromosome 3"/>
</dbReference>
<evidence type="ECO:0000313" key="3">
    <source>
        <dbReference type="EMBL" id="KAI5424968.1"/>
    </source>
</evidence>
<proteinExistence type="predicted"/>
<dbReference type="GO" id="GO:0003980">
    <property type="term" value="F:UDP-glucose:glycoprotein glucosyltransferase activity"/>
    <property type="evidence" value="ECO:0007669"/>
    <property type="project" value="InterPro"/>
</dbReference>
<dbReference type="Proteomes" id="UP001058974">
    <property type="component" value="Chromosome 2"/>
</dbReference>
<dbReference type="EMBL" id="JAMSHJ010000003">
    <property type="protein sequence ID" value="KAI5424968.1"/>
    <property type="molecule type" value="Genomic_DNA"/>
</dbReference>
<evidence type="ECO:0000313" key="5">
    <source>
        <dbReference type="Proteomes" id="UP001058974"/>
    </source>
</evidence>
<comment type="cofactor">
    <cofactor evidence="1">
        <name>Ca(2+)</name>
        <dbReference type="ChEBI" id="CHEBI:29108"/>
    </cofactor>
</comment>
<dbReference type="SUPFAM" id="SSF53448">
    <property type="entry name" value="Nucleotide-diphospho-sugar transferases"/>
    <property type="match status" value="1"/>
</dbReference>
<dbReference type="PANTHER" id="PTHR11226">
    <property type="entry name" value="UDP-GLUCOSE GLYCOPROTEIN:GLUCOSYLTRANSFERASE"/>
    <property type="match status" value="1"/>
</dbReference>
<dbReference type="Pfam" id="PF18404">
    <property type="entry name" value="Glyco_transf_24"/>
    <property type="match status" value="1"/>
</dbReference>
<dbReference type="Gene3D" id="3.90.550.10">
    <property type="entry name" value="Spore Coat Polysaccharide Biosynthesis Protein SpsA, Chain A"/>
    <property type="match status" value="1"/>
</dbReference>
<dbReference type="GO" id="GO:0005783">
    <property type="term" value="C:endoplasmic reticulum"/>
    <property type="evidence" value="ECO:0007669"/>
    <property type="project" value="TreeGrafter"/>
</dbReference>
<dbReference type="EMBL" id="JAMSHJ010000002">
    <property type="protein sequence ID" value="KAI5438558.1"/>
    <property type="molecule type" value="Genomic_DNA"/>
</dbReference>
<dbReference type="AlphaFoldDB" id="A0A9D4YHR1"/>
<sequence length="178" mass="20285">MYVFFGAGAGCNFGEIRRFGCVISSKMNKMDCFSLMRTNLFFGVIIHRIELSSHSKQFRKARLALDSEPSMELVYSLEKVIFVDADQIIRTDMGELYGMDLKGRPLAYIPFCDNNKDMDGYCFLFATSGTLSWMIKDGFSHSRFWFTACAALAQERYKSMQLSRSSRCLQTTVKRGAS</sequence>
<dbReference type="InterPro" id="IPR029044">
    <property type="entry name" value="Nucleotide-diphossugar_trans"/>
</dbReference>
<dbReference type="InterPro" id="IPR040497">
    <property type="entry name" value="Glyco_transf_24"/>
</dbReference>
<feature type="domain" description="Glucosyltransferase 24 catalytic" evidence="2">
    <location>
        <begin position="76"/>
        <end position="124"/>
    </location>
</feature>
<gene>
    <name evidence="4" type="ORF">KIW84_024336</name>
    <name evidence="3" type="ORF">KIW84_030950</name>
</gene>
<comment type="caution">
    <text evidence="4">The sequence shown here is derived from an EMBL/GenBank/DDBJ whole genome shotgun (WGS) entry which is preliminary data.</text>
</comment>
<reference evidence="4 5" key="1">
    <citation type="journal article" date="2022" name="Nat. Genet.">
        <title>Improved pea reference genome and pan-genome highlight genomic features and evolutionary characteristics.</title>
        <authorList>
            <person name="Yang T."/>
            <person name="Liu R."/>
            <person name="Luo Y."/>
            <person name="Hu S."/>
            <person name="Wang D."/>
            <person name="Wang C."/>
            <person name="Pandey M.K."/>
            <person name="Ge S."/>
            <person name="Xu Q."/>
            <person name="Li N."/>
            <person name="Li G."/>
            <person name="Huang Y."/>
            <person name="Saxena R.K."/>
            <person name="Ji Y."/>
            <person name="Li M."/>
            <person name="Yan X."/>
            <person name="He Y."/>
            <person name="Liu Y."/>
            <person name="Wang X."/>
            <person name="Xiang C."/>
            <person name="Varshney R.K."/>
            <person name="Ding H."/>
            <person name="Gao S."/>
            <person name="Zong X."/>
        </authorList>
    </citation>
    <scope>NUCLEOTIDE SEQUENCE [LARGE SCALE GENOMIC DNA]</scope>
    <source>
        <strain evidence="4 5">cv. Zhongwan 6</strain>
    </source>
</reference>
<keyword evidence="5" id="KW-1185">Reference proteome</keyword>
<dbReference type="GO" id="GO:0051082">
    <property type="term" value="F:unfolded protein binding"/>
    <property type="evidence" value="ECO:0007669"/>
    <property type="project" value="TreeGrafter"/>
</dbReference>
<evidence type="ECO:0000256" key="1">
    <source>
        <dbReference type="ARBA" id="ARBA00001913"/>
    </source>
</evidence>
<dbReference type="GO" id="GO:0018279">
    <property type="term" value="P:protein N-linked glycosylation via asparagine"/>
    <property type="evidence" value="ECO:0007669"/>
    <property type="project" value="TreeGrafter"/>
</dbReference>
<name>A0A9D4YHR1_PEA</name>
<protein>
    <recommendedName>
        <fullName evidence="2">Glucosyltransferase 24 catalytic domain-containing protein</fullName>
    </recommendedName>
</protein>
<accession>A0A9D4YHR1</accession>